<accession>A0A0E9QBC3</accession>
<organism evidence="1">
    <name type="scientific">Anguilla anguilla</name>
    <name type="common">European freshwater eel</name>
    <name type="synonym">Muraena anguilla</name>
    <dbReference type="NCBI Taxonomy" id="7936"/>
    <lineage>
        <taxon>Eukaryota</taxon>
        <taxon>Metazoa</taxon>
        <taxon>Chordata</taxon>
        <taxon>Craniata</taxon>
        <taxon>Vertebrata</taxon>
        <taxon>Euteleostomi</taxon>
        <taxon>Actinopterygii</taxon>
        <taxon>Neopterygii</taxon>
        <taxon>Teleostei</taxon>
        <taxon>Anguilliformes</taxon>
        <taxon>Anguillidae</taxon>
        <taxon>Anguilla</taxon>
    </lineage>
</organism>
<dbReference type="EMBL" id="GBXM01094508">
    <property type="protein sequence ID" value="JAH14069.1"/>
    <property type="molecule type" value="Transcribed_RNA"/>
</dbReference>
<protein>
    <submittedName>
        <fullName evidence="1">Uncharacterized protein</fullName>
    </submittedName>
</protein>
<dbReference type="AlphaFoldDB" id="A0A0E9QBC3"/>
<reference evidence="1" key="2">
    <citation type="journal article" date="2015" name="Fish Shellfish Immunol.">
        <title>Early steps in the European eel (Anguilla anguilla)-Vibrio vulnificus interaction in the gills: Role of the RtxA13 toxin.</title>
        <authorList>
            <person name="Callol A."/>
            <person name="Pajuelo D."/>
            <person name="Ebbesson L."/>
            <person name="Teles M."/>
            <person name="MacKenzie S."/>
            <person name="Amaro C."/>
        </authorList>
    </citation>
    <scope>NUCLEOTIDE SEQUENCE</scope>
</reference>
<evidence type="ECO:0000313" key="1">
    <source>
        <dbReference type="EMBL" id="JAH14069.1"/>
    </source>
</evidence>
<proteinExistence type="predicted"/>
<name>A0A0E9QBC3_ANGAN</name>
<sequence>MSILYIIIAYVREHNPGHGTL</sequence>
<reference evidence="1" key="1">
    <citation type="submission" date="2014-11" db="EMBL/GenBank/DDBJ databases">
        <authorList>
            <person name="Amaro Gonzalez C."/>
        </authorList>
    </citation>
    <scope>NUCLEOTIDE SEQUENCE</scope>
</reference>